<protein>
    <submittedName>
        <fullName evidence="2">Uncharacterized protein</fullName>
    </submittedName>
</protein>
<dbReference type="STRING" id="1428644.BIV57_17725"/>
<evidence type="ECO:0000256" key="1">
    <source>
        <dbReference type="SAM" id="MobiDB-lite"/>
    </source>
</evidence>
<dbReference type="AlphaFoldDB" id="A0A1J7BBV0"/>
<feature type="region of interest" description="Disordered" evidence="1">
    <location>
        <begin position="57"/>
        <end position="87"/>
    </location>
</feature>
<reference evidence="2 3" key="1">
    <citation type="submission" date="2016-10" db="EMBL/GenBank/DDBJ databases">
        <title>Genome sequence of Streptomyces gilvigriseus MUSC 26.</title>
        <authorList>
            <person name="Lee L.-H."/>
            <person name="Ser H.-L."/>
        </authorList>
    </citation>
    <scope>NUCLEOTIDE SEQUENCE [LARGE SCALE GENOMIC DNA]</scope>
    <source>
        <strain evidence="2 3">MUSC 26</strain>
    </source>
</reference>
<name>A0A1J7BBV0_9ACTN</name>
<feature type="compositionally biased region" description="Low complexity" evidence="1">
    <location>
        <begin position="61"/>
        <end position="85"/>
    </location>
</feature>
<feature type="region of interest" description="Disordered" evidence="1">
    <location>
        <begin position="1"/>
        <end position="21"/>
    </location>
</feature>
<accession>A0A1J7BBV0</accession>
<proteinExistence type="predicted"/>
<sequence length="111" mass="11667">MAERMQIPARPVMPGVGHGMASAGRRVDSYLSVLAGPAPAQDSQADATALMHELTRRRPAAEPAAATAASAASAATAPQTSARPTNPLRRKGLWLFAPLRKLRRNLFGGRA</sequence>
<keyword evidence="3" id="KW-1185">Reference proteome</keyword>
<evidence type="ECO:0000313" key="2">
    <source>
        <dbReference type="EMBL" id="OIV36167.1"/>
    </source>
</evidence>
<evidence type="ECO:0000313" key="3">
    <source>
        <dbReference type="Proteomes" id="UP000243342"/>
    </source>
</evidence>
<gene>
    <name evidence="2" type="ORF">BIV57_17725</name>
</gene>
<organism evidence="2 3">
    <name type="scientific">Mangrovactinospora gilvigrisea</name>
    <dbReference type="NCBI Taxonomy" id="1428644"/>
    <lineage>
        <taxon>Bacteria</taxon>
        <taxon>Bacillati</taxon>
        <taxon>Actinomycetota</taxon>
        <taxon>Actinomycetes</taxon>
        <taxon>Kitasatosporales</taxon>
        <taxon>Streptomycetaceae</taxon>
        <taxon>Mangrovactinospora</taxon>
    </lineage>
</organism>
<dbReference type="Proteomes" id="UP000243342">
    <property type="component" value="Unassembled WGS sequence"/>
</dbReference>
<comment type="caution">
    <text evidence="2">The sequence shown here is derived from an EMBL/GenBank/DDBJ whole genome shotgun (WGS) entry which is preliminary data.</text>
</comment>
<dbReference type="EMBL" id="MLCF01000110">
    <property type="protein sequence ID" value="OIV36167.1"/>
    <property type="molecule type" value="Genomic_DNA"/>
</dbReference>